<dbReference type="Gene3D" id="1.10.260.40">
    <property type="entry name" value="lambda repressor-like DNA-binding domains"/>
    <property type="match status" value="1"/>
</dbReference>
<organism evidence="3 4">
    <name type="scientific">Polaribacter marinivivus</name>
    <dbReference type="NCBI Taxonomy" id="1524260"/>
    <lineage>
        <taxon>Bacteria</taxon>
        <taxon>Pseudomonadati</taxon>
        <taxon>Bacteroidota</taxon>
        <taxon>Flavobacteriia</taxon>
        <taxon>Flavobacteriales</taxon>
        <taxon>Flavobacteriaceae</taxon>
    </lineage>
</organism>
<sequence>MTIGQKIKQLREQSGMKQRELASKLDIGEGFLSKVENDQKQIKREDLKKISDLFKASHEELTTLWLANKVYDLIKNENQGLDALKIAESQKKYYRK</sequence>
<dbReference type="SMART" id="SM00530">
    <property type="entry name" value="HTH_XRE"/>
    <property type="match status" value="1"/>
</dbReference>
<keyword evidence="4" id="KW-1185">Reference proteome</keyword>
<dbReference type="CDD" id="cd00093">
    <property type="entry name" value="HTH_XRE"/>
    <property type="match status" value="1"/>
</dbReference>
<accession>A0ABV8R618</accession>
<dbReference type="InterPro" id="IPR001387">
    <property type="entry name" value="Cro/C1-type_HTH"/>
</dbReference>
<evidence type="ECO:0000313" key="3">
    <source>
        <dbReference type="EMBL" id="MFC4267307.1"/>
    </source>
</evidence>
<dbReference type="RefSeq" id="WP_377407101.1">
    <property type="nucleotide sequence ID" value="NZ_JBHSCY010000001.1"/>
</dbReference>
<dbReference type="SUPFAM" id="SSF47413">
    <property type="entry name" value="lambda repressor-like DNA-binding domains"/>
    <property type="match status" value="1"/>
</dbReference>
<dbReference type="PANTHER" id="PTHR46558:SF13">
    <property type="entry name" value="HTH-TYPE TRANSCRIPTIONAL REGULATOR IMMR"/>
    <property type="match status" value="1"/>
</dbReference>
<dbReference type="PROSITE" id="PS50943">
    <property type="entry name" value="HTH_CROC1"/>
    <property type="match status" value="1"/>
</dbReference>
<evidence type="ECO:0000259" key="2">
    <source>
        <dbReference type="PROSITE" id="PS50943"/>
    </source>
</evidence>
<gene>
    <name evidence="3" type="ORF">ACFOWD_00185</name>
</gene>
<dbReference type="InterPro" id="IPR010982">
    <property type="entry name" value="Lambda_DNA-bd_dom_sf"/>
</dbReference>
<reference evidence="4" key="1">
    <citation type="journal article" date="2019" name="Int. J. Syst. Evol. Microbiol.">
        <title>The Global Catalogue of Microorganisms (GCM) 10K type strain sequencing project: providing services to taxonomists for standard genome sequencing and annotation.</title>
        <authorList>
            <consortium name="The Broad Institute Genomics Platform"/>
            <consortium name="The Broad Institute Genome Sequencing Center for Infectious Disease"/>
            <person name="Wu L."/>
            <person name="Ma J."/>
        </authorList>
    </citation>
    <scope>NUCLEOTIDE SEQUENCE [LARGE SCALE GENOMIC DNA]</scope>
    <source>
        <strain evidence="4">CECT 8655</strain>
    </source>
</reference>
<protein>
    <submittedName>
        <fullName evidence="3">Helix-turn-helix domain-containing protein</fullName>
    </submittedName>
</protein>
<proteinExistence type="predicted"/>
<dbReference type="Pfam" id="PF01381">
    <property type="entry name" value="HTH_3"/>
    <property type="match status" value="1"/>
</dbReference>
<keyword evidence="1" id="KW-0238">DNA-binding</keyword>
<dbReference type="PANTHER" id="PTHR46558">
    <property type="entry name" value="TRACRIPTIONAL REGULATORY PROTEIN-RELATED-RELATED"/>
    <property type="match status" value="1"/>
</dbReference>
<evidence type="ECO:0000256" key="1">
    <source>
        <dbReference type="ARBA" id="ARBA00023125"/>
    </source>
</evidence>
<feature type="domain" description="HTH cro/C1-type" evidence="2">
    <location>
        <begin position="7"/>
        <end position="61"/>
    </location>
</feature>
<comment type="caution">
    <text evidence="3">The sequence shown here is derived from an EMBL/GenBank/DDBJ whole genome shotgun (WGS) entry which is preliminary data.</text>
</comment>
<evidence type="ECO:0000313" key="4">
    <source>
        <dbReference type="Proteomes" id="UP001595826"/>
    </source>
</evidence>
<name>A0ABV8R618_9FLAO</name>
<dbReference type="EMBL" id="JBHSCY010000001">
    <property type="protein sequence ID" value="MFC4267307.1"/>
    <property type="molecule type" value="Genomic_DNA"/>
</dbReference>
<dbReference type="Proteomes" id="UP001595826">
    <property type="component" value="Unassembled WGS sequence"/>
</dbReference>